<sequence length="48" mass="5466">MGKFAPRQTFVVIGTHDHSMLRLVGPFDDDLIRIGTDHRHTNQSHHSS</sequence>
<proteinExistence type="predicted"/>
<protein>
    <submittedName>
        <fullName evidence="1">Uncharacterized protein</fullName>
    </submittedName>
</protein>
<organism evidence="1">
    <name type="scientific">marine metagenome</name>
    <dbReference type="NCBI Taxonomy" id="408172"/>
    <lineage>
        <taxon>unclassified sequences</taxon>
        <taxon>metagenomes</taxon>
        <taxon>ecological metagenomes</taxon>
    </lineage>
</organism>
<gene>
    <name evidence="1" type="ORF">METZ01_LOCUS60601</name>
</gene>
<reference evidence="1" key="1">
    <citation type="submission" date="2018-05" db="EMBL/GenBank/DDBJ databases">
        <authorList>
            <person name="Lanie J.A."/>
            <person name="Ng W.-L."/>
            <person name="Kazmierczak K.M."/>
            <person name="Andrzejewski T.M."/>
            <person name="Davidsen T.M."/>
            <person name="Wayne K.J."/>
            <person name="Tettelin H."/>
            <person name="Glass J.I."/>
            <person name="Rusch D."/>
            <person name="Podicherti R."/>
            <person name="Tsui H.-C.T."/>
            <person name="Winkler M.E."/>
        </authorList>
    </citation>
    <scope>NUCLEOTIDE SEQUENCE</scope>
</reference>
<dbReference type="EMBL" id="UINC01003604">
    <property type="protein sequence ID" value="SVA07747.1"/>
    <property type="molecule type" value="Genomic_DNA"/>
</dbReference>
<dbReference type="AlphaFoldDB" id="A0A381SZA0"/>
<evidence type="ECO:0000313" key="1">
    <source>
        <dbReference type="EMBL" id="SVA07747.1"/>
    </source>
</evidence>
<accession>A0A381SZA0</accession>
<name>A0A381SZA0_9ZZZZ</name>